<evidence type="ECO:0000313" key="2">
    <source>
        <dbReference type="EMBL" id="BAB90524.1"/>
    </source>
</evidence>
<proteinExistence type="predicted"/>
<evidence type="ECO:0000256" key="1">
    <source>
        <dbReference type="SAM" id="MobiDB-lite"/>
    </source>
</evidence>
<sequence length="276" mass="29409">MNVMILRRRTTSSSLLGRSGSECCRLLAGLPSLHPVAVGSRTGGRPPGPAYLSTSATASTPWSSWSLGVCGRSGTLGFRLRSLFGPSVVPRQRVIKDRAVHVQSPFRAGEELNFVNALTRTDLLNPDWPASSTRAWGPVVQLSCSRVVVTGQAPKHEDLPRVQPPVLTCRIDGHASWRGQVQATDSRVAGDDKPGQPPTRSGAAQLLVRVRACTPPAAGRPVGPPPPQLVAPSDCHVKLIVNSLGHHICMMGISDVGLTFPTNDGWVTRNSSSCRQ</sequence>
<dbReference type="AlphaFoldDB" id="Q7F1X8"/>
<organism evidence="2">
    <name type="scientific">Oryza sativa subsp. japonica</name>
    <name type="common">Rice</name>
    <dbReference type="NCBI Taxonomy" id="39947"/>
    <lineage>
        <taxon>Eukaryota</taxon>
        <taxon>Viridiplantae</taxon>
        <taxon>Streptophyta</taxon>
        <taxon>Embryophyta</taxon>
        <taxon>Tracheophyta</taxon>
        <taxon>Spermatophyta</taxon>
        <taxon>Magnoliopsida</taxon>
        <taxon>Liliopsida</taxon>
        <taxon>Poales</taxon>
        <taxon>Poaceae</taxon>
        <taxon>BOP clade</taxon>
        <taxon>Oryzoideae</taxon>
        <taxon>Oryzeae</taxon>
        <taxon>Oryzinae</taxon>
        <taxon>Oryza</taxon>
        <taxon>Oryza sativa</taxon>
    </lineage>
</organism>
<reference evidence="2" key="1">
    <citation type="journal article" date="2002" name="Nature">
        <title>The genome sequence and structure of rice chromosome 1.</title>
        <authorList>
            <person name="Sasaki T."/>
            <person name="Matsumoto T."/>
            <person name="Yamamoto K."/>
            <person name="Sakata K."/>
            <person name="Baba T."/>
            <person name="Katayose Y."/>
            <person name="Wu J."/>
            <person name="Niimura Y."/>
            <person name="Cheng Z."/>
            <person name="Nagamura Y."/>
            <person name="Antonio B.A."/>
            <person name="Kanamori H."/>
            <person name="Hosokawa S."/>
            <person name="Masukawa M."/>
            <person name="Arikawa K."/>
            <person name="Chiden Y."/>
            <person name="Hayashi M."/>
            <person name="Okamoto M."/>
            <person name="Ando T."/>
            <person name="Aoki H."/>
            <person name="Arita K."/>
            <person name="Hamada M."/>
            <person name="Harada C."/>
            <person name="Hijishita S."/>
            <person name="Honda M."/>
            <person name="Ichikawa Y."/>
            <person name="Idonuma A."/>
            <person name="Iijima M."/>
            <person name="Ikeda M."/>
            <person name="Ikeno M."/>
            <person name="Itoh S."/>
            <person name="Itoh T."/>
            <person name="Itoh Y."/>
            <person name="Itoh Y."/>
            <person name="Iwabuchi A."/>
            <person name="Kamiya K."/>
            <person name="Karasawa W."/>
            <person name="Katagiri S."/>
            <person name="Kikuta A."/>
            <person name="Kobayashi N."/>
            <person name="Kono I."/>
            <person name="Machita K."/>
            <person name="Maehara T."/>
            <person name="Mizuno H."/>
            <person name="Mizubayashi T."/>
            <person name="Mukai Y."/>
            <person name="Nagasaki H."/>
            <person name="Nakashima M."/>
            <person name="Nakama Y."/>
            <person name="Nakamichi Y."/>
            <person name="Nakamura M."/>
            <person name="Namiki N."/>
            <person name="Negishi M."/>
            <person name="Ohta I."/>
            <person name="Ono N."/>
            <person name="Saji S."/>
            <person name="Sakai K."/>
            <person name="Shibata M."/>
            <person name="Shimokawa T."/>
            <person name="Shomura A."/>
            <person name="Song J."/>
            <person name="Takazaki Y."/>
            <person name="Terasawa K."/>
            <person name="Tsuji K."/>
            <person name="Waki K."/>
            <person name="Yamagata H."/>
            <person name="Yamane H."/>
            <person name="Yoshiki S."/>
            <person name="Yoshihara R."/>
            <person name="Yukawa K."/>
            <person name="Zhong H."/>
            <person name="Iwama H."/>
            <person name="Endo T."/>
            <person name="Ito H."/>
            <person name="Hahn J.H."/>
            <person name="Kim H.I."/>
            <person name="Eun M.Y."/>
            <person name="Yano M."/>
            <person name="Jiang J."/>
            <person name="Gojobori T."/>
        </authorList>
    </citation>
    <scope>NUCLEOTIDE SEQUENCE</scope>
</reference>
<gene>
    <name evidence="2" type="primary">B1065G12.6</name>
</gene>
<name>Q7F1X8_ORYSJ</name>
<protein>
    <submittedName>
        <fullName evidence="2">B1065G12.6 protein</fullName>
    </submittedName>
</protein>
<dbReference type="EMBL" id="AP003791">
    <property type="protein sequence ID" value="BAB90524.1"/>
    <property type="molecule type" value="Genomic_DNA"/>
</dbReference>
<accession>Q7F1X8</accession>
<feature type="region of interest" description="Disordered" evidence="1">
    <location>
        <begin position="180"/>
        <end position="202"/>
    </location>
</feature>